<proteinExistence type="predicted"/>
<reference evidence="1" key="1">
    <citation type="journal article" date="2020" name="mSystems">
        <title>Genome- and Community-Level Interaction Insights into Carbon Utilization and Element Cycling Functions of Hydrothermarchaeota in Hydrothermal Sediment.</title>
        <authorList>
            <person name="Zhou Z."/>
            <person name="Liu Y."/>
            <person name="Xu W."/>
            <person name="Pan J."/>
            <person name="Luo Z.H."/>
            <person name="Li M."/>
        </authorList>
    </citation>
    <scope>NUCLEOTIDE SEQUENCE [LARGE SCALE GENOMIC DNA]</scope>
    <source>
        <strain evidence="1">SpSt-110</strain>
    </source>
</reference>
<dbReference type="EMBL" id="DRYK01000035">
    <property type="protein sequence ID" value="HHP67701.1"/>
    <property type="molecule type" value="Genomic_DNA"/>
</dbReference>
<gene>
    <name evidence="1" type="ORF">ENM60_02755</name>
</gene>
<accession>A0A7J3XYN3</accession>
<organism evidence="1">
    <name type="scientific">Thermogladius calderae</name>
    <dbReference type="NCBI Taxonomy" id="1200300"/>
    <lineage>
        <taxon>Archaea</taxon>
        <taxon>Thermoproteota</taxon>
        <taxon>Thermoprotei</taxon>
        <taxon>Desulfurococcales</taxon>
        <taxon>Desulfurococcaceae</taxon>
        <taxon>Thermogladius</taxon>
    </lineage>
</organism>
<name>A0A7J3XYN3_9CREN</name>
<comment type="caution">
    <text evidence="1">The sequence shown here is derived from an EMBL/GenBank/DDBJ whole genome shotgun (WGS) entry which is preliminary data.</text>
</comment>
<dbReference type="AlphaFoldDB" id="A0A7J3XYN3"/>
<sequence length="153" mass="17484">MVVWLGGRKLAYTAPRLIDVNAKSRLIRDCRRLLIFGRCVELEHPEVYKGFVERGYCPLSVCLEAEHVNMVGFKLAGILGRGDYEEVAVLTVDGSMHCTQLHWMVEEVFKFMRLDNSRRRHFVIHEGKLVEVSQASVKASRFLAHVDGLLRKG</sequence>
<evidence type="ECO:0000313" key="1">
    <source>
        <dbReference type="EMBL" id="HHP67701.1"/>
    </source>
</evidence>
<protein>
    <submittedName>
        <fullName evidence="1">4Fe-4S ferredoxin</fullName>
    </submittedName>
</protein>